<keyword evidence="2" id="KW-1015">Disulfide bond</keyword>
<keyword evidence="8" id="KW-1185">Reference proteome</keyword>
<dbReference type="InterPro" id="IPR013783">
    <property type="entry name" value="Ig-like_fold"/>
</dbReference>
<dbReference type="SMART" id="SM00408">
    <property type="entry name" value="IGc2"/>
    <property type="match status" value="3"/>
</dbReference>
<feature type="signal peptide" evidence="5">
    <location>
        <begin position="1"/>
        <end position="31"/>
    </location>
</feature>
<dbReference type="InterPro" id="IPR003598">
    <property type="entry name" value="Ig_sub2"/>
</dbReference>
<protein>
    <recommendedName>
        <fullName evidence="6">Ig-like domain-containing protein</fullName>
    </recommendedName>
</protein>
<dbReference type="InterPro" id="IPR036179">
    <property type="entry name" value="Ig-like_dom_sf"/>
</dbReference>
<feature type="domain" description="Ig-like" evidence="6">
    <location>
        <begin position="51"/>
        <end position="127"/>
    </location>
</feature>
<dbReference type="AlphaFoldDB" id="A0AAE0WEA3"/>
<dbReference type="PANTHER" id="PTHR13817">
    <property type="entry name" value="TITIN"/>
    <property type="match status" value="1"/>
</dbReference>
<evidence type="ECO:0000256" key="2">
    <source>
        <dbReference type="ARBA" id="ARBA00023157"/>
    </source>
</evidence>
<accession>A0AAE0WEA3</accession>
<dbReference type="InterPro" id="IPR007110">
    <property type="entry name" value="Ig-like_dom"/>
</dbReference>
<reference evidence="7" key="2">
    <citation type="journal article" date="2021" name="Genome Biol. Evol.">
        <title>Developing a high-quality reference genome for a parasitic bivalve with doubly uniparental inheritance (Bivalvia: Unionida).</title>
        <authorList>
            <person name="Smith C.H."/>
        </authorList>
    </citation>
    <scope>NUCLEOTIDE SEQUENCE</scope>
    <source>
        <strain evidence="7">CHS0354</strain>
        <tissue evidence="7">Mantle</tissue>
    </source>
</reference>
<dbReference type="InterPro" id="IPR003599">
    <property type="entry name" value="Ig_sub"/>
</dbReference>
<comment type="caution">
    <text evidence="7">The sequence shown here is derived from an EMBL/GenBank/DDBJ whole genome shotgun (WGS) entry which is preliminary data.</text>
</comment>
<sequence>MSMIFRGAMGPASQSLVLFIVFCFITTGTVSQNSHLNVTILSSKPTFGIVGQPKTILCQVSGTVLTTVTWYFNGTRLSISSKYSWTQRLVGGRADLTISVLLKSDSGLYNCSVRNDAVTVSESTILSVEEILHVTVHSGTETGIVGQVKTLRCNVAGMPITSVQWSVNNNTLVNNEMKYYWDTSSTPNLYFESLTIADTGMYTCSATNHAGTDFASINLSVVATPMVTIKNSRDLSVNEGGNVLISCAITDTTTIDSLQWYFNNKFLYHSDPHYFWSCINGMKVPFDGSLRIYNVTPQDTGTYRCQATNIAGASEDSIHLKIVPKANGNAVELISVKEIGLIVLGSLLAICIIVIIILACCLRRKKERKKTTTRMESSMISHDQS</sequence>
<keyword evidence="3" id="KW-0393">Immunoglobulin domain</keyword>
<dbReference type="InterPro" id="IPR013098">
    <property type="entry name" value="Ig_I-set"/>
</dbReference>
<feature type="domain" description="Ig-like" evidence="6">
    <location>
        <begin position="225"/>
        <end position="321"/>
    </location>
</feature>
<dbReference type="SUPFAM" id="SSF48726">
    <property type="entry name" value="Immunoglobulin"/>
    <property type="match status" value="3"/>
</dbReference>
<dbReference type="SMART" id="SM00409">
    <property type="entry name" value="IG"/>
    <property type="match status" value="3"/>
</dbReference>
<dbReference type="Pfam" id="PF07679">
    <property type="entry name" value="I-set"/>
    <property type="match status" value="2"/>
</dbReference>
<feature type="transmembrane region" description="Helical" evidence="4">
    <location>
        <begin position="339"/>
        <end position="362"/>
    </location>
</feature>
<evidence type="ECO:0000256" key="5">
    <source>
        <dbReference type="SAM" id="SignalP"/>
    </source>
</evidence>
<dbReference type="Pfam" id="PF13927">
    <property type="entry name" value="Ig_3"/>
    <property type="match status" value="1"/>
</dbReference>
<dbReference type="Gene3D" id="2.60.40.10">
    <property type="entry name" value="Immunoglobulins"/>
    <property type="match status" value="3"/>
</dbReference>
<keyword evidence="4" id="KW-1133">Transmembrane helix</keyword>
<name>A0AAE0WEA3_9BIVA</name>
<dbReference type="InterPro" id="IPR050964">
    <property type="entry name" value="Striated_Muscle_Regulatory"/>
</dbReference>
<keyword evidence="5" id="KW-0732">Signal</keyword>
<reference evidence="7" key="1">
    <citation type="journal article" date="2021" name="Genome Biol. Evol.">
        <title>A High-Quality Reference Genome for a Parasitic Bivalve with Doubly Uniparental Inheritance (Bivalvia: Unionida).</title>
        <authorList>
            <person name="Smith C.H."/>
        </authorList>
    </citation>
    <scope>NUCLEOTIDE SEQUENCE</scope>
    <source>
        <strain evidence="7">CHS0354</strain>
    </source>
</reference>
<evidence type="ECO:0000313" key="7">
    <source>
        <dbReference type="EMBL" id="KAK3612103.1"/>
    </source>
</evidence>
<keyword evidence="1" id="KW-0677">Repeat</keyword>
<keyword evidence="4" id="KW-0472">Membrane</keyword>
<gene>
    <name evidence="7" type="ORF">CHS0354_031172</name>
</gene>
<keyword evidence="4" id="KW-0812">Transmembrane</keyword>
<dbReference type="EMBL" id="JAEAOA010001867">
    <property type="protein sequence ID" value="KAK3612103.1"/>
    <property type="molecule type" value="Genomic_DNA"/>
</dbReference>
<evidence type="ECO:0000256" key="3">
    <source>
        <dbReference type="ARBA" id="ARBA00023319"/>
    </source>
</evidence>
<evidence type="ECO:0000259" key="6">
    <source>
        <dbReference type="PROSITE" id="PS50835"/>
    </source>
</evidence>
<dbReference type="CDD" id="cd00096">
    <property type="entry name" value="Ig"/>
    <property type="match status" value="3"/>
</dbReference>
<dbReference type="FunFam" id="2.60.40.10:FF:000032">
    <property type="entry name" value="palladin isoform X1"/>
    <property type="match status" value="1"/>
</dbReference>
<evidence type="ECO:0000256" key="4">
    <source>
        <dbReference type="SAM" id="Phobius"/>
    </source>
</evidence>
<organism evidence="7 8">
    <name type="scientific">Potamilus streckersoni</name>
    <dbReference type="NCBI Taxonomy" id="2493646"/>
    <lineage>
        <taxon>Eukaryota</taxon>
        <taxon>Metazoa</taxon>
        <taxon>Spiralia</taxon>
        <taxon>Lophotrochozoa</taxon>
        <taxon>Mollusca</taxon>
        <taxon>Bivalvia</taxon>
        <taxon>Autobranchia</taxon>
        <taxon>Heteroconchia</taxon>
        <taxon>Palaeoheterodonta</taxon>
        <taxon>Unionida</taxon>
        <taxon>Unionoidea</taxon>
        <taxon>Unionidae</taxon>
        <taxon>Ambleminae</taxon>
        <taxon>Lampsilini</taxon>
        <taxon>Potamilus</taxon>
    </lineage>
</organism>
<dbReference type="Proteomes" id="UP001195483">
    <property type="component" value="Unassembled WGS sequence"/>
</dbReference>
<feature type="domain" description="Ig-like" evidence="6">
    <location>
        <begin position="146"/>
        <end position="220"/>
    </location>
</feature>
<evidence type="ECO:0000313" key="8">
    <source>
        <dbReference type="Proteomes" id="UP001195483"/>
    </source>
</evidence>
<proteinExistence type="predicted"/>
<dbReference type="PANTHER" id="PTHR13817:SF170">
    <property type="entry name" value="PROTEIN-TYROSINE-PHOSPHATASE"/>
    <property type="match status" value="1"/>
</dbReference>
<reference evidence="7" key="3">
    <citation type="submission" date="2023-05" db="EMBL/GenBank/DDBJ databases">
        <authorList>
            <person name="Smith C.H."/>
        </authorList>
    </citation>
    <scope>NUCLEOTIDE SEQUENCE</scope>
    <source>
        <strain evidence="7">CHS0354</strain>
        <tissue evidence="7">Mantle</tissue>
    </source>
</reference>
<evidence type="ECO:0000256" key="1">
    <source>
        <dbReference type="ARBA" id="ARBA00022737"/>
    </source>
</evidence>
<feature type="chain" id="PRO_5042124251" description="Ig-like domain-containing protein" evidence="5">
    <location>
        <begin position="32"/>
        <end position="385"/>
    </location>
</feature>
<dbReference type="PROSITE" id="PS50835">
    <property type="entry name" value="IG_LIKE"/>
    <property type="match status" value="3"/>
</dbReference>